<organism evidence="1 2">
    <name type="scientific">Pseudoalteromonas tetraodonis GFC</name>
    <dbReference type="NCBI Taxonomy" id="1315271"/>
    <lineage>
        <taxon>Bacteria</taxon>
        <taxon>Pseudomonadati</taxon>
        <taxon>Pseudomonadota</taxon>
        <taxon>Gammaproteobacteria</taxon>
        <taxon>Alteromonadales</taxon>
        <taxon>Pseudoalteromonadaceae</taxon>
        <taxon>Pseudoalteromonas</taxon>
    </lineage>
</organism>
<keyword evidence="2" id="KW-1185">Reference proteome</keyword>
<sequence>MPNGTRQLALVGEAGWNRFYQQLIEIKPTNDNSTLVQVYEISSAWKKHTSRIVGWLNGKEAEGCGVW</sequence>
<evidence type="ECO:0000313" key="1">
    <source>
        <dbReference type="EMBL" id="GLQ04479.1"/>
    </source>
</evidence>
<protein>
    <submittedName>
        <fullName evidence="1">Uncharacterized protein</fullName>
    </submittedName>
</protein>
<dbReference type="Proteomes" id="UP001161408">
    <property type="component" value="Unassembled WGS sequence"/>
</dbReference>
<name>A0AA37S732_9GAMM</name>
<reference evidence="1" key="2">
    <citation type="submission" date="2023-01" db="EMBL/GenBank/DDBJ databases">
        <title>Draft genome sequence of Pseudoalteromonas tetraodonis strain NBRC 103034.</title>
        <authorList>
            <person name="Sun Q."/>
            <person name="Mori K."/>
        </authorList>
    </citation>
    <scope>NUCLEOTIDE SEQUENCE</scope>
    <source>
        <strain evidence="1">NBRC 103034</strain>
    </source>
</reference>
<proteinExistence type="predicted"/>
<accession>A0AA37S732</accession>
<comment type="caution">
    <text evidence="1">The sequence shown here is derived from an EMBL/GenBank/DDBJ whole genome shotgun (WGS) entry which is preliminary data.</text>
</comment>
<dbReference type="EMBL" id="BSNE01000020">
    <property type="protein sequence ID" value="GLQ04479.1"/>
    <property type="molecule type" value="Genomic_DNA"/>
</dbReference>
<reference evidence="1" key="1">
    <citation type="journal article" date="2014" name="Int. J. Syst. Evol. Microbiol.">
        <title>Complete genome sequence of Corynebacterium casei LMG S-19264T (=DSM 44701T), isolated from a smear-ripened cheese.</title>
        <authorList>
            <consortium name="US DOE Joint Genome Institute (JGI-PGF)"/>
            <person name="Walter F."/>
            <person name="Albersmeier A."/>
            <person name="Kalinowski J."/>
            <person name="Ruckert C."/>
        </authorList>
    </citation>
    <scope>NUCLEOTIDE SEQUENCE</scope>
    <source>
        <strain evidence="1">NBRC 103034</strain>
    </source>
</reference>
<dbReference type="AlphaFoldDB" id="A0AA37S732"/>
<gene>
    <name evidence="1" type="ORF">GCM10007914_33600</name>
</gene>
<evidence type="ECO:0000313" key="2">
    <source>
        <dbReference type="Proteomes" id="UP001161408"/>
    </source>
</evidence>